<dbReference type="PANTHER" id="PTHR43596">
    <property type="entry name" value="ADP,ATP CARRIER PROTEIN"/>
    <property type="match status" value="1"/>
</dbReference>
<dbReference type="CDD" id="cd06174">
    <property type="entry name" value="MFS"/>
    <property type="match status" value="1"/>
</dbReference>
<dbReference type="PANTHER" id="PTHR43596:SF1">
    <property type="entry name" value="ADP,ATP CARRIER PROTEIN"/>
    <property type="match status" value="1"/>
</dbReference>
<name>D8MTE0_ERWBE</name>
<proteinExistence type="predicted"/>
<keyword evidence="1" id="KW-0812">Transmembrane</keyword>
<reference evidence="2 3" key="1">
    <citation type="journal article" date="2010" name="BMC Genomics">
        <title>Genome comparison of the epiphytic bacteria Erwinia billingiae and E. tasmaniensis with the pear pathogen E. pyrifoliae.</title>
        <authorList>
            <person name="Kube M."/>
            <person name="Migdoll A.M."/>
            <person name="Gehring I."/>
            <person name="Heitmann K."/>
            <person name="Mayer Y."/>
            <person name="Kuhl H."/>
            <person name="Knaust F."/>
            <person name="Geider K."/>
            <person name="Reinhardt R."/>
        </authorList>
    </citation>
    <scope>NUCLEOTIDE SEQUENCE [LARGE SCALE GENOMIC DNA]</scope>
    <source>
        <strain evidence="2 3">Eb661</strain>
    </source>
</reference>
<dbReference type="Gene3D" id="1.20.1250.20">
    <property type="entry name" value="MFS general substrate transporter like domains"/>
    <property type="match status" value="1"/>
</dbReference>
<feature type="transmembrane region" description="Helical" evidence="1">
    <location>
        <begin position="163"/>
        <end position="183"/>
    </location>
</feature>
<dbReference type="SUPFAM" id="SSF103473">
    <property type="entry name" value="MFS general substrate transporter"/>
    <property type="match status" value="1"/>
</dbReference>
<dbReference type="HOGENOM" id="CLU_027240_1_0_6"/>
<feature type="transmembrane region" description="Helical" evidence="1">
    <location>
        <begin position="395"/>
        <end position="428"/>
    </location>
</feature>
<dbReference type="STRING" id="634500.EbC_25660"/>
<dbReference type="AlphaFoldDB" id="D8MTE0"/>
<keyword evidence="1" id="KW-1133">Transmembrane helix</keyword>
<feature type="transmembrane region" description="Helical" evidence="1">
    <location>
        <begin position="68"/>
        <end position="89"/>
    </location>
</feature>
<dbReference type="GeneID" id="90512556"/>
<protein>
    <submittedName>
        <fullName evidence="2">Major facilitator transporter</fullName>
    </submittedName>
</protein>
<dbReference type="InterPro" id="IPR036259">
    <property type="entry name" value="MFS_trans_sf"/>
</dbReference>
<feature type="transmembrane region" description="Helical" evidence="1">
    <location>
        <begin position="132"/>
        <end position="151"/>
    </location>
</feature>
<accession>D8MTE0</accession>
<feature type="transmembrane region" description="Helical" evidence="1">
    <location>
        <begin position="34"/>
        <end position="52"/>
    </location>
</feature>
<keyword evidence="1" id="KW-0472">Membrane</keyword>
<dbReference type="RefSeq" id="WP_013202583.1">
    <property type="nucleotide sequence ID" value="NC_014306.1"/>
</dbReference>
<feature type="transmembrane region" description="Helical" evidence="1">
    <location>
        <begin position="325"/>
        <end position="349"/>
    </location>
</feature>
<keyword evidence="3" id="KW-1185">Reference proteome</keyword>
<feature type="transmembrane region" description="Helical" evidence="1">
    <location>
        <begin position="101"/>
        <end position="120"/>
    </location>
</feature>
<gene>
    <name evidence="2" type="ordered locus">EbC_25660</name>
</gene>
<evidence type="ECO:0000313" key="3">
    <source>
        <dbReference type="Proteomes" id="UP000008793"/>
    </source>
</evidence>
<feature type="transmembrane region" description="Helical" evidence="1">
    <location>
        <begin position="293"/>
        <end position="318"/>
    </location>
</feature>
<evidence type="ECO:0000313" key="2">
    <source>
        <dbReference type="EMBL" id="CAX60097.1"/>
    </source>
</evidence>
<organism evidence="3">
    <name type="scientific">Erwinia billingiae (strain Eb661)</name>
    <dbReference type="NCBI Taxonomy" id="634500"/>
    <lineage>
        <taxon>Bacteria</taxon>
        <taxon>Pseudomonadati</taxon>
        <taxon>Pseudomonadota</taxon>
        <taxon>Gammaproteobacteria</taxon>
        <taxon>Enterobacterales</taxon>
        <taxon>Erwiniaceae</taxon>
        <taxon>Erwinia</taxon>
    </lineage>
</organism>
<evidence type="ECO:0000256" key="1">
    <source>
        <dbReference type="SAM" id="Phobius"/>
    </source>
</evidence>
<dbReference type="EMBL" id="FP236843">
    <property type="protein sequence ID" value="CAX60097.1"/>
    <property type="molecule type" value="Genomic_DNA"/>
</dbReference>
<dbReference type="Proteomes" id="UP000008793">
    <property type="component" value="Chromosome"/>
</dbReference>
<feature type="transmembrane region" description="Helical" evidence="1">
    <location>
        <begin position="189"/>
        <end position="209"/>
    </location>
</feature>
<dbReference type="eggNOG" id="COG3202">
    <property type="taxonomic scope" value="Bacteria"/>
</dbReference>
<dbReference type="KEGG" id="ebi:EbC_25660"/>
<feature type="transmembrane region" description="Helical" evidence="1">
    <location>
        <begin position="248"/>
        <end position="268"/>
    </location>
</feature>
<sequence length="443" mass="49069">MASSILKPAGAMRGDKWRLFLRNIVRIKPGEGRALLWSWLYIFSLFLAYYMLRPIREELGVAGGVKNLPWLFTGTLVAMTVMNPLFAWSVRRWPRERFIAINYRFFMLNLVVFILLLTIATPEQRIWIGRAFFIWVSVFNLFVISVFWSFVVDVFSAEQAKRLFAFLASGATVGGIAGSALTSGLVESIGQNGLMTGSILLLEFALLAARRLSVISDAFKGPHEQAESHRPPGGGLFTGIVHTFRSPYLLGIAIFILCYSITSTVLYFQQASIAAENFADSASRTAFFADINLWINGITLGIQLFLTGRIMAWIGVAFTLCMMPLLSVLGFAGLAAFPGIGVFIAFQVIRSVSNYALTRPAREVLFTAVSREDRYKTKNFIDTVVYRAGDQVAAWSYAGLLVAGLGLTGIAVVAIPLSVIWFFLGLWLGKRQKKMQLINQSGS</sequence>